<dbReference type="Pfam" id="PF00122">
    <property type="entry name" value="E1-E2_ATPase"/>
    <property type="match status" value="1"/>
</dbReference>
<dbReference type="GO" id="GO:0012505">
    <property type="term" value="C:endomembrane system"/>
    <property type="evidence" value="ECO:0007669"/>
    <property type="project" value="UniProtKB-SubCell"/>
</dbReference>
<evidence type="ECO:0000256" key="14">
    <source>
        <dbReference type="ARBA" id="ARBA00023008"/>
    </source>
</evidence>
<evidence type="ECO:0000256" key="18">
    <source>
        <dbReference type="RuleBase" id="RU362081"/>
    </source>
</evidence>
<protein>
    <recommendedName>
        <fullName evidence="3">P-type Cu(+) transporter</fullName>
        <ecNumber evidence="3">7.2.2.8</ecNumber>
    </recommendedName>
    <alternativeName>
        <fullName evidence="17">Cu(2+)-ATPase</fullName>
    </alternativeName>
</protein>
<keyword evidence="14" id="KW-0186">Copper</keyword>
<dbReference type="PROSITE" id="PS01047">
    <property type="entry name" value="HMA_1"/>
    <property type="match status" value="2"/>
</dbReference>
<dbReference type="CDD" id="cd00371">
    <property type="entry name" value="HMA"/>
    <property type="match status" value="3"/>
</dbReference>
<dbReference type="Gene3D" id="3.40.50.1000">
    <property type="entry name" value="HAD superfamily/HAD-like"/>
    <property type="match status" value="1"/>
</dbReference>
<keyword evidence="12" id="KW-1278">Translocase</keyword>
<dbReference type="InterPro" id="IPR036163">
    <property type="entry name" value="HMA_dom_sf"/>
</dbReference>
<dbReference type="InterPro" id="IPR044492">
    <property type="entry name" value="P_typ_ATPase_HD_dom"/>
</dbReference>
<evidence type="ECO:0000256" key="1">
    <source>
        <dbReference type="ARBA" id="ARBA00004127"/>
    </source>
</evidence>
<evidence type="ECO:0000256" key="4">
    <source>
        <dbReference type="ARBA" id="ARBA00022448"/>
    </source>
</evidence>
<dbReference type="GeneID" id="27684014"/>
<dbReference type="SUPFAM" id="SSF81653">
    <property type="entry name" value="Calcium ATPase, transduction domain A"/>
    <property type="match status" value="1"/>
</dbReference>
<evidence type="ECO:0000256" key="12">
    <source>
        <dbReference type="ARBA" id="ARBA00022967"/>
    </source>
</evidence>
<dbReference type="FunFam" id="2.70.150.10:FF:000002">
    <property type="entry name" value="Copper-transporting ATPase 1, putative"/>
    <property type="match status" value="1"/>
</dbReference>
<evidence type="ECO:0000313" key="21">
    <source>
        <dbReference type="Proteomes" id="UP000053201"/>
    </source>
</evidence>
<evidence type="ECO:0000256" key="2">
    <source>
        <dbReference type="ARBA" id="ARBA00006024"/>
    </source>
</evidence>
<dbReference type="InterPro" id="IPR059000">
    <property type="entry name" value="ATPase_P-type_domA"/>
</dbReference>
<evidence type="ECO:0000256" key="3">
    <source>
        <dbReference type="ARBA" id="ARBA00012517"/>
    </source>
</evidence>
<dbReference type="CDD" id="cd02094">
    <property type="entry name" value="P-type_ATPase_Cu-like"/>
    <property type="match status" value="1"/>
</dbReference>
<dbReference type="InterPro" id="IPR006121">
    <property type="entry name" value="HMA_dom"/>
</dbReference>
<evidence type="ECO:0000256" key="15">
    <source>
        <dbReference type="ARBA" id="ARBA00023065"/>
    </source>
</evidence>
<dbReference type="InterPro" id="IPR027256">
    <property type="entry name" value="P-typ_ATPase_IB"/>
</dbReference>
<organism evidence="20 21">
    <name type="scientific">Spizellomyces punctatus (strain DAOM BR117)</name>
    <dbReference type="NCBI Taxonomy" id="645134"/>
    <lineage>
        <taxon>Eukaryota</taxon>
        <taxon>Fungi</taxon>
        <taxon>Fungi incertae sedis</taxon>
        <taxon>Chytridiomycota</taxon>
        <taxon>Chytridiomycota incertae sedis</taxon>
        <taxon>Chytridiomycetes</taxon>
        <taxon>Spizellomycetales</taxon>
        <taxon>Spizellomycetaceae</taxon>
        <taxon>Spizellomyces</taxon>
    </lineage>
</organism>
<evidence type="ECO:0000256" key="11">
    <source>
        <dbReference type="ARBA" id="ARBA00022842"/>
    </source>
</evidence>
<dbReference type="SFLD" id="SFLDF00027">
    <property type="entry name" value="p-type_atpase"/>
    <property type="match status" value="1"/>
</dbReference>
<comment type="subcellular location">
    <subcellularLocation>
        <location evidence="1">Endomembrane system</location>
        <topology evidence="1">Multi-pass membrane protein</topology>
    </subcellularLocation>
    <subcellularLocation>
        <location evidence="18">Membrane</location>
    </subcellularLocation>
</comment>
<dbReference type="NCBIfam" id="TIGR00003">
    <property type="entry name" value="copper ion binding protein"/>
    <property type="match status" value="1"/>
</dbReference>
<keyword evidence="10 18" id="KW-0067">ATP-binding</keyword>
<evidence type="ECO:0000256" key="8">
    <source>
        <dbReference type="ARBA" id="ARBA00022741"/>
    </source>
</evidence>
<keyword evidence="6 18" id="KW-0479">Metal-binding</keyword>
<dbReference type="InterPro" id="IPR036412">
    <property type="entry name" value="HAD-like_sf"/>
</dbReference>
<keyword evidence="8 18" id="KW-0547">Nucleotide-binding</keyword>
<feature type="transmembrane region" description="Helical" evidence="18">
    <location>
        <begin position="513"/>
        <end position="536"/>
    </location>
</feature>
<comment type="similarity">
    <text evidence="2 18">Belongs to the cation transport ATPase (P-type) (TC 3.A.3) family. Type IB subfamily.</text>
</comment>
<keyword evidence="15" id="KW-0406">Ion transport</keyword>
<feature type="transmembrane region" description="Helical" evidence="18">
    <location>
        <begin position="825"/>
        <end position="848"/>
    </location>
</feature>
<feature type="domain" description="HMA" evidence="19">
    <location>
        <begin position="226"/>
        <end position="294"/>
    </location>
</feature>
<dbReference type="PRINTS" id="PR00119">
    <property type="entry name" value="CATATPASE"/>
</dbReference>
<dbReference type="eggNOG" id="KOG0207">
    <property type="taxonomic scope" value="Eukaryota"/>
</dbReference>
<evidence type="ECO:0000256" key="9">
    <source>
        <dbReference type="ARBA" id="ARBA00022796"/>
    </source>
</evidence>
<dbReference type="InParanoid" id="A0A0L0HUK1"/>
<evidence type="ECO:0000256" key="13">
    <source>
        <dbReference type="ARBA" id="ARBA00022989"/>
    </source>
</evidence>
<evidence type="ECO:0000256" key="16">
    <source>
        <dbReference type="ARBA" id="ARBA00023136"/>
    </source>
</evidence>
<accession>A0A0L0HUK1</accession>
<dbReference type="PROSITE" id="PS00154">
    <property type="entry name" value="ATPASE_E1_E2"/>
    <property type="match status" value="1"/>
</dbReference>
<dbReference type="SUPFAM" id="SSF81660">
    <property type="entry name" value="Metal cation-transporting ATPase, ATP-binding domain N"/>
    <property type="match status" value="1"/>
</dbReference>
<feature type="domain" description="HMA" evidence="19">
    <location>
        <begin position="421"/>
        <end position="487"/>
    </location>
</feature>
<keyword evidence="4" id="KW-0813">Transport</keyword>
<dbReference type="GO" id="GO:0055070">
    <property type="term" value="P:copper ion homeostasis"/>
    <property type="evidence" value="ECO:0007669"/>
    <property type="project" value="TreeGrafter"/>
</dbReference>
<dbReference type="NCBIfam" id="TIGR01494">
    <property type="entry name" value="ATPase_P-type"/>
    <property type="match status" value="2"/>
</dbReference>
<dbReference type="RefSeq" id="XP_016612588.1">
    <property type="nucleotide sequence ID" value="XM_016748605.1"/>
</dbReference>
<name>A0A0L0HUK1_SPIPD</name>
<keyword evidence="11" id="KW-0460">Magnesium</keyword>
<dbReference type="PANTHER" id="PTHR43520:SF8">
    <property type="entry name" value="P-TYPE CU(+) TRANSPORTER"/>
    <property type="match status" value="1"/>
</dbReference>
<dbReference type="GO" id="GO:0016887">
    <property type="term" value="F:ATP hydrolysis activity"/>
    <property type="evidence" value="ECO:0007669"/>
    <property type="project" value="InterPro"/>
</dbReference>
<dbReference type="GO" id="GO:0140581">
    <property type="term" value="F:P-type monovalent copper transporter activity"/>
    <property type="evidence" value="ECO:0007669"/>
    <property type="project" value="UniProtKB-EC"/>
</dbReference>
<dbReference type="SUPFAM" id="SSF55008">
    <property type="entry name" value="HMA, heavy metal-associated domain"/>
    <property type="match status" value="3"/>
</dbReference>
<evidence type="ECO:0000256" key="6">
    <source>
        <dbReference type="ARBA" id="ARBA00022723"/>
    </source>
</evidence>
<dbReference type="SFLD" id="SFLDG00002">
    <property type="entry name" value="C1.7:_P-type_atpase_like"/>
    <property type="match status" value="1"/>
</dbReference>
<keyword evidence="16 18" id="KW-0472">Membrane</keyword>
<dbReference type="InterPro" id="IPR023299">
    <property type="entry name" value="ATPase_P-typ_cyto_dom_N"/>
</dbReference>
<dbReference type="SUPFAM" id="SSF56784">
    <property type="entry name" value="HAD-like"/>
    <property type="match status" value="1"/>
</dbReference>
<dbReference type="InterPro" id="IPR017969">
    <property type="entry name" value="Heavy-metal-associated_CS"/>
</dbReference>
<dbReference type="GO" id="GO:0005507">
    <property type="term" value="F:copper ion binding"/>
    <property type="evidence" value="ECO:0007669"/>
    <property type="project" value="InterPro"/>
</dbReference>
<dbReference type="InterPro" id="IPR008250">
    <property type="entry name" value="ATPase_P-typ_transduc_dom_A_sf"/>
</dbReference>
<dbReference type="GO" id="GO:0005524">
    <property type="term" value="F:ATP binding"/>
    <property type="evidence" value="ECO:0007669"/>
    <property type="project" value="UniProtKB-UniRule"/>
</dbReference>
<feature type="transmembrane region" description="Helical" evidence="18">
    <location>
        <begin position="592"/>
        <end position="613"/>
    </location>
</feature>
<dbReference type="VEuPathDB" id="FungiDB:SPPG_00274"/>
<dbReference type="InterPro" id="IPR001757">
    <property type="entry name" value="P_typ_ATPase"/>
</dbReference>
<evidence type="ECO:0000256" key="5">
    <source>
        <dbReference type="ARBA" id="ARBA00022692"/>
    </source>
</evidence>
<keyword evidence="13 18" id="KW-1133">Transmembrane helix</keyword>
<dbReference type="Pfam" id="PF00702">
    <property type="entry name" value="Hydrolase"/>
    <property type="match status" value="1"/>
</dbReference>
<feature type="domain" description="HMA" evidence="19">
    <location>
        <begin position="318"/>
        <end position="386"/>
    </location>
</feature>
<dbReference type="GO" id="GO:0043682">
    <property type="term" value="F:P-type divalent copper transporter activity"/>
    <property type="evidence" value="ECO:0007669"/>
    <property type="project" value="TreeGrafter"/>
</dbReference>
<dbReference type="FunFam" id="3.30.70.100:FF:000001">
    <property type="entry name" value="ATPase copper transporting beta"/>
    <property type="match status" value="3"/>
</dbReference>
<dbReference type="InterPro" id="IPR006122">
    <property type="entry name" value="HMA_Cu_ion-bd"/>
</dbReference>
<dbReference type="Gene3D" id="3.40.1110.10">
    <property type="entry name" value="Calcium-transporting ATPase, cytoplasmic domain N"/>
    <property type="match status" value="1"/>
</dbReference>
<dbReference type="AlphaFoldDB" id="A0A0L0HUK1"/>
<feature type="transmembrane region" description="Helical" evidence="18">
    <location>
        <begin position="1201"/>
        <end position="1223"/>
    </location>
</feature>
<dbReference type="SUPFAM" id="SSF81665">
    <property type="entry name" value="Calcium ATPase, transmembrane domain M"/>
    <property type="match status" value="1"/>
</dbReference>
<dbReference type="Proteomes" id="UP000053201">
    <property type="component" value="Unassembled WGS sequence"/>
</dbReference>
<dbReference type="SFLD" id="SFLDS00003">
    <property type="entry name" value="Haloacid_Dehalogenase"/>
    <property type="match status" value="1"/>
</dbReference>
<reference evidence="20 21" key="1">
    <citation type="submission" date="2009-08" db="EMBL/GenBank/DDBJ databases">
        <title>The Genome Sequence of Spizellomyces punctatus strain DAOM BR117.</title>
        <authorList>
            <consortium name="The Broad Institute Genome Sequencing Platform"/>
            <person name="Russ C."/>
            <person name="Cuomo C."/>
            <person name="Shea T."/>
            <person name="Young S.K."/>
            <person name="Zeng Q."/>
            <person name="Koehrsen M."/>
            <person name="Haas B."/>
            <person name="Borodovsky M."/>
            <person name="Guigo R."/>
            <person name="Alvarado L."/>
            <person name="Berlin A."/>
            <person name="Bochicchio J."/>
            <person name="Borenstein D."/>
            <person name="Chapman S."/>
            <person name="Chen Z."/>
            <person name="Engels R."/>
            <person name="Freedman E."/>
            <person name="Gellesch M."/>
            <person name="Goldberg J."/>
            <person name="Griggs A."/>
            <person name="Gujja S."/>
            <person name="Heiman D."/>
            <person name="Hepburn T."/>
            <person name="Howarth C."/>
            <person name="Jen D."/>
            <person name="Larson L."/>
            <person name="Lewis B."/>
            <person name="Mehta T."/>
            <person name="Park D."/>
            <person name="Pearson M."/>
            <person name="Roberts A."/>
            <person name="Saif S."/>
            <person name="Shenoy N."/>
            <person name="Sisk P."/>
            <person name="Stolte C."/>
            <person name="Sykes S."/>
            <person name="Thomson T."/>
            <person name="Walk T."/>
            <person name="White J."/>
            <person name="Yandava C."/>
            <person name="Burger G."/>
            <person name="Gray M.W."/>
            <person name="Holland P.W.H."/>
            <person name="King N."/>
            <person name="Lang F.B.F."/>
            <person name="Roger A.J."/>
            <person name="Ruiz-Trillo I."/>
            <person name="Lander E."/>
            <person name="Nusbaum C."/>
        </authorList>
    </citation>
    <scope>NUCLEOTIDE SEQUENCE [LARGE SCALE GENOMIC DNA]</scope>
    <source>
        <strain evidence="20 21">DAOM BR117</strain>
    </source>
</reference>
<dbReference type="InterPro" id="IPR018303">
    <property type="entry name" value="ATPase_P-typ_P_site"/>
</dbReference>
<dbReference type="PRINTS" id="PR00942">
    <property type="entry name" value="CUATPASEI"/>
</dbReference>
<dbReference type="InterPro" id="IPR023214">
    <property type="entry name" value="HAD_sf"/>
</dbReference>
<dbReference type="NCBIfam" id="TIGR01525">
    <property type="entry name" value="ATPase-IB_hvy"/>
    <property type="match status" value="1"/>
</dbReference>
<sequence length="1233" mass="131466">MQSCCGPNVDDSAGARCCCGPTSDNGGCCSGGGCDNTTNSDSSEDTLLAFDETDLISQNEPLKVKVDLARLCSTCIACHCTHCTCRALLPSKLLSAPNHPRSARFRVGLPTGYTPSRPSELLPACIADPEARARCAHGRRCALRNVGNLLAVEVPEVRGVTVADGDGGEREALLVDVYFKCDLSTELAAHCRNILLARGYRFVEIVAASSDVFPSKFPQTSPSLFTQTVLELNGLTCGSCVRAIEGALKKVEGISKDGLQVTLDPQQAVILHDASVVSAQTLIDRIEGIGYEVLNATTHATKPTETSLRTSSSTSVRTKTMLTIHGMTCASCVGTLEDMLKRLPGVETSSVVVTLLPQRAIVLHDSTVLPSEKLVSAIDDMGYEVLATDVETLRATAESNQKVVDDNLEIVTDYPHEPAQTTTKLNVGGMTCASCVSAIETNLTQKPGVQDVAVNLITGQASIKHDPTIIGPRDLIALVEGLGYTAELAPHTNRMDLVKAREAAERRMYGRQLLWAFFFAVPTFIIAMIFMMALAPDQPIRQSMMMEIVPGLSVNALVLWITATPVQFWLGKRFYVGAWKSLVYAKSANMDVLVALGTSAAYFYSVYAVIYGIVTKTEAEAQFFETSILLIFFILLGKYMEAYAKGKTSDAITKLMGLAPDTATLVLSDYNDPRTTTEQEVDIALVQVGDVLKVTAGGRIPCDGVIVRGTSFIDESMLTGEPVPVTKTVGDDIMGGTVNQNAVIYVKAVKVGSETALSRIIRLVEDAQTSRAPIQAVADKISRYFVPAVVIIALVTLIVWVSAVYSGAVPEEWWGKGKAAFALDFAIAVLVIACPCSLGLATPTAVMVGTGVGAKYGILVKGGGAALEMAHNVKAIAFDKTGTLTQGKPSLTDSKFFPEPNGRIVNESDFWTLVATVEAASDHPLARAVVQYATEEKGANVTGASTISVQEIVESAGKGLGAVIEASANEKYMAYVGSRRWMEENACIPVDASIVDTTTDNWQSDGKSMVYVGIRPITPYPSTPAAGHLLGILAISDVIRPEAPAVIQALQRRGVAVWMITGDNTRTAQAVARQLGIHEDQVLSQILPGEKAEKVKWLQCAVRAQDKKARVAMTGDGINDSVALAQSDVGIAIGTGSDVAIESAQAVLMKSDLRDVLTLLDLSRTTFNRIKLNFLWAFGYNSIGIPLAAGVLYPAARIMLAPWMAGLAMAASSVCVVVSSLALKLYRPPTIAK</sequence>
<dbReference type="EC" id="7.2.2.8" evidence="3"/>
<dbReference type="PROSITE" id="PS50846">
    <property type="entry name" value="HMA_2"/>
    <property type="match status" value="3"/>
</dbReference>
<keyword evidence="5 18" id="KW-0812">Transmembrane</keyword>
<dbReference type="GO" id="GO:0016020">
    <property type="term" value="C:membrane"/>
    <property type="evidence" value="ECO:0007669"/>
    <property type="project" value="UniProtKB-SubCell"/>
</dbReference>
<dbReference type="EMBL" id="KQ257450">
    <property type="protein sequence ID" value="KND04549.1"/>
    <property type="molecule type" value="Genomic_DNA"/>
</dbReference>
<dbReference type="STRING" id="645134.A0A0L0HUK1"/>
<keyword evidence="9" id="KW-0187">Copper transport</keyword>
<proteinExistence type="inferred from homology"/>
<dbReference type="PRINTS" id="PR00943">
    <property type="entry name" value="CUATPASE"/>
</dbReference>
<dbReference type="Gene3D" id="3.30.70.100">
    <property type="match status" value="3"/>
</dbReference>
<keyword evidence="21" id="KW-1185">Reference proteome</keyword>
<evidence type="ECO:0000256" key="17">
    <source>
        <dbReference type="ARBA" id="ARBA00080126"/>
    </source>
</evidence>
<dbReference type="Pfam" id="PF00403">
    <property type="entry name" value="HMA"/>
    <property type="match status" value="3"/>
</dbReference>
<dbReference type="OMA" id="DHMMESK"/>
<evidence type="ECO:0000256" key="7">
    <source>
        <dbReference type="ARBA" id="ARBA00022737"/>
    </source>
</evidence>
<evidence type="ECO:0000256" key="10">
    <source>
        <dbReference type="ARBA" id="ARBA00022840"/>
    </source>
</evidence>
<evidence type="ECO:0000259" key="19">
    <source>
        <dbReference type="PROSITE" id="PS50846"/>
    </source>
</evidence>
<dbReference type="Gene3D" id="2.70.150.10">
    <property type="entry name" value="Calcium-transporting ATPase, cytoplasmic transduction domain A"/>
    <property type="match status" value="1"/>
</dbReference>
<dbReference type="OrthoDB" id="432719at2759"/>
<dbReference type="InterPro" id="IPR023298">
    <property type="entry name" value="ATPase_P-typ_TM_dom_sf"/>
</dbReference>
<gene>
    <name evidence="20" type="ORF">SPPG_00274</name>
</gene>
<feature type="transmembrane region" description="Helical" evidence="18">
    <location>
        <begin position="548"/>
        <end position="571"/>
    </location>
</feature>
<feature type="transmembrane region" description="Helical" evidence="18">
    <location>
        <begin position="1174"/>
        <end position="1195"/>
    </location>
</feature>
<keyword evidence="7" id="KW-0677">Repeat</keyword>
<evidence type="ECO:0000313" key="20">
    <source>
        <dbReference type="EMBL" id="KND04549.1"/>
    </source>
</evidence>
<feature type="transmembrane region" description="Helical" evidence="18">
    <location>
        <begin position="784"/>
        <end position="805"/>
    </location>
</feature>
<dbReference type="PANTHER" id="PTHR43520">
    <property type="entry name" value="ATP7, ISOFORM B"/>
    <property type="match status" value="1"/>
</dbReference>